<evidence type="ECO:0000256" key="1">
    <source>
        <dbReference type="SAM" id="Phobius"/>
    </source>
</evidence>
<accession>A0A6A6HWG4</accession>
<keyword evidence="3" id="KW-1185">Reference proteome</keyword>
<proteinExistence type="predicted"/>
<keyword evidence="1" id="KW-0812">Transmembrane</keyword>
<organism evidence="2 3">
    <name type="scientific">Trematosphaeria pertusa</name>
    <dbReference type="NCBI Taxonomy" id="390896"/>
    <lineage>
        <taxon>Eukaryota</taxon>
        <taxon>Fungi</taxon>
        <taxon>Dikarya</taxon>
        <taxon>Ascomycota</taxon>
        <taxon>Pezizomycotina</taxon>
        <taxon>Dothideomycetes</taxon>
        <taxon>Pleosporomycetidae</taxon>
        <taxon>Pleosporales</taxon>
        <taxon>Massarineae</taxon>
        <taxon>Trematosphaeriaceae</taxon>
        <taxon>Trematosphaeria</taxon>
    </lineage>
</organism>
<reference evidence="2" key="1">
    <citation type="journal article" date="2020" name="Stud. Mycol.">
        <title>101 Dothideomycetes genomes: a test case for predicting lifestyles and emergence of pathogens.</title>
        <authorList>
            <person name="Haridas S."/>
            <person name="Albert R."/>
            <person name="Binder M."/>
            <person name="Bloem J."/>
            <person name="Labutti K."/>
            <person name="Salamov A."/>
            <person name="Andreopoulos B."/>
            <person name="Baker S."/>
            <person name="Barry K."/>
            <person name="Bills G."/>
            <person name="Bluhm B."/>
            <person name="Cannon C."/>
            <person name="Castanera R."/>
            <person name="Culley D."/>
            <person name="Daum C."/>
            <person name="Ezra D."/>
            <person name="Gonzalez J."/>
            <person name="Henrissat B."/>
            <person name="Kuo A."/>
            <person name="Liang C."/>
            <person name="Lipzen A."/>
            <person name="Lutzoni F."/>
            <person name="Magnuson J."/>
            <person name="Mondo S."/>
            <person name="Nolan M."/>
            <person name="Ohm R."/>
            <person name="Pangilinan J."/>
            <person name="Park H.-J."/>
            <person name="Ramirez L."/>
            <person name="Alfaro M."/>
            <person name="Sun H."/>
            <person name="Tritt A."/>
            <person name="Yoshinaga Y."/>
            <person name="Zwiers L.-H."/>
            <person name="Turgeon B."/>
            <person name="Goodwin S."/>
            <person name="Spatafora J."/>
            <person name="Crous P."/>
            <person name="Grigoriev I."/>
        </authorList>
    </citation>
    <scope>NUCLEOTIDE SEQUENCE</scope>
    <source>
        <strain evidence="2">CBS 122368</strain>
    </source>
</reference>
<dbReference type="RefSeq" id="XP_033677381.1">
    <property type="nucleotide sequence ID" value="XM_033820116.1"/>
</dbReference>
<keyword evidence="1" id="KW-1133">Transmembrane helix</keyword>
<protein>
    <submittedName>
        <fullName evidence="2">Uncharacterized protein</fullName>
    </submittedName>
</protein>
<dbReference type="GeneID" id="54573446"/>
<gene>
    <name evidence="2" type="ORF">BU26DRAFT_159786</name>
</gene>
<dbReference type="AlphaFoldDB" id="A0A6A6HWG4"/>
<dbReference type="Proteomes" id="UP000800094">
    <property type="component" value="Unassembled WGS sequence"/>
</dbReference>
<evidence type="ECO:0000313" key="3">
    <source>
        <dbReference type="Proteomes" id="UP000800094"/>
    </source>
</evidence>
<evidence type="ECO:0000313" key="2">
    <source>
        <dbReference type="EMBL" id="KAF2242377.1"/>
    </source>
</evidence>
<keyword evidence="1" id="KW-0472">Membrane</keyword>
<feature type="transmembrane region" description="Helical" evidence="1">
    <location>
        <begin position="80"/>
        <end position="98"/>
    </location>
</feature>
<name>A0A6A6HWG4_9PLEO</name>
<dbReference type="EMBL" id="ML987208">
    <property type="protein sequence ID" value="KAF2242377.1"/>
    <property type="molecule type" value="Genomic_DNA"/>
</dbReference>
<sequence>MDDVDGLEVLLAPPHSLASVLVGWEATWEVCSRSFMWEVETLLKKKTLKRSETCGRYLPKRSSRDYRPSSNPTAPSFRPWIVYNPSFLALFFLFFLPLQHTAPRADLKVIYYRLHVRQPGSLKPSPKYRWLEGLGN</sequence>